<organism evidence="2 3">
    <name type="scientific">Mycolicibacterium canariasense</name>
    <name type="common">Mycobacterium canariasense</name>
    <dbReference type="NCBI Taxonomy" id="228230"/>
    <lineage>
        <taxon>Bacteria</taxon>
        <taxon>Bacillati</taxon>
        <taxon>Actinomycetota</taxon>
        <taxon>Actinomycetes</taxon>
        <taxon>Mycobacteriales</taxon>
        <taxon>Mycobacteriaceae</taxon>
        <taxon>Mycolicibacterium</taxon>
    </lineage>
</organism>
<dbReference type="RefSeq" id="WP_131805424.1">
    <property type="nucleotide sequence ID" value="NZ_BCSY01000111.1"/>
</dbReference>
<accession>A0A100WIS3</accession>
<feature type="region of interest" description="Disordered" evidence="1">
    <location>
        <begin position="30"/>
        <end position="52"/>
    </location>
</feature>
<keyword evidence="3" id="KW-1185">Reference proteome</keyword>
<comment type="caution">
    <text evidence="2">The sequence shown here is derived from an EMBL/GenBank/DDBJ whole genome shotgun (WGS) entry which is preliminary data.</text>
</comment>
<name>A0A100WIS3_MYCCR</name>
<evidence type="ECO:0000256" key="1">
    <source>
        <dbReference type="SAM" id="MobiDB-lite"/>
    </source>
</evidence>
<proteinExistence type="predicted"/>
<evidence type="ECO:0000313" key="2">
    <source>
        <dbReference type="EMBL" id="GAS98866.1"/>
    </source>
</evidence>
<dbReference type="Proteomes" id="UP000069443">
    <property type="component" value="Unassembled WGS sequence"/>
</dbReference>
<dbReference type="EMBL" id="BCSY01000111">
    <property type="protein sequence ID" value="GAS98866.1"/>
    <property type="molecule type" value="Genomic_DNA"/>
</dbReference>
<dbReference type="AlphaFoldDB" id="A0A100WIS3"/>
<gene>
    <name evidence="2" type="ORF">RMCC_5831</name>
</gene>
<dbReference type="STRING" id="228230.RMCC_5831"/>
<reference evidence="3" key="1">
    <citation type="journal article" date="2016" name="Genome Announc.">
        <title>Draft Genome Sequences of Five Rapidly Growing Mycobacterium Species, M. thermoresistibile, M. fortuitum subsp. acetamidolyticum, M. canariasense, M. brisbanense, and M. novocastrense.</title>
        <authorList>
            <person name="Katahira K."/>
            <person name="Ogura Y."/>
            <person name="Gotoh Y."/>
            <person name="Hayashi T."/>
        </authorList>
    </citation>
    <scope>NUCLEOTIDE SEQUENCE [LARGE SCALE GENOMIC DNA]</scope>
    <source>
        <strain evidence="3">JCM15298</strain>
    </source>
</reference>
<feature type="compositionally biased region" description="Acidic residues" evidence="1">
    <location>
        <begin position="40"/>
        <end position="49"/>
    </location>
</feature>
<evidence type="ECO:0000313" key="3">
    <source>
        <dbReference type="Proteomes" id="UP000069443"/>
    </source>
</evidence>
<sequence>MRVWGWLKRLVRRRPSSGERFGDALWPDRLAPQDFRPAEPEPELPESDGDQPRWWERSEAVEAQIDAVLGDCSHDKTYPVAWIGGDALHERCLECGQIVPKGAGR</sequence>
<protein>
    <submittedName>
        <fullName evidence="2">Sua5/YciO/YrdC/YwlC family protein</fullName>
    </submittedName>
</protein>
<reference evidence="3" key="2">
    <citation type="submission" date="2016-02" db="EMBL/GenBank/DDBJ databases">
        <title>Draft genome sequence of five rapidly growing Mycobacterium species.</title>
        <authorList>
            <person name="Katahira K."/>
            <person name="Gotou Y."/>
            <person name="Iida K."/>
            <person name="Ogura Y."/>
            <person name="Hayashi T."/>
        </authorList>
    </citation>
    <scope>NUCLEOTIDE SEQUENCE [LARGE SCALE GENOMIC DNA]</scope>
    <source>
        <strain evidence="3">JCM15298</strain>
    </source>
</reference>